<dbReference type="SMART" id="SM00587">
    <property type="entry name" value="CHK"/>
    <property type="match status" value="1"/>
</dbReference>
<dbReference type="InterPro" id="IPR012877">
    <property type="entry name" value="Dhs-27"/>
</dbReference>
<gene>
    <name evidence="3" type="ORF">AFUS01_LOCUS44138</name>
</gene>
<dbReference type="Pfam" id="PF02958">
    <property type="entry name" value="EcKL"/>
    <property type="match status" value="1"/>
</dbReference>
<evidence type="ECO:0000313" key="4">
    <source>
        <dbReference type="Proteomes" id="UP000708208"/>
    </source>
</evidence>
<evidence type="ECO:0000256" key="1">
    <source>
        <dbReference type="SAM" id="MobiDB-lite"/>
    </source>
</evidence>
<feature type="domain" description="CHK kinase-like" evidence="2">
    <location>
        <begin position="166"/>
        <end position="382"/>
    </location>
</feature>
<organism evidence="3 4">
    <name type="scientific">Allacma fusca</name>
    <dbReference type="NCBI Taxonomy" id="39272"/>
    <lineage>
        <taxon>Eukaryota</taxon>
        <taxon>Metazoa</taxon>
        <taxon>Ecdysozoa</taxon>
        <taxon>Arthropoda</taxon>
        <taxon>Hexapoda</taxon>
        <taxon>Collembola</taxon>
        <taxon>Symphypleona</taxon>
        <taxon>Sminthuridae</taxon>
        <taxon>Allacma</taxon>
    </lineage>
</organism>
<dbReference type="EMBL" id="CAJVCH010570318">
    <property type="protein sequence ID" value="CAG7834657.1"/>
    <property type="molecule type" value="Genomic_DNA"/>
</dbReference>
<dbReference type="Pfam" id="PF07914">
    <property type="entry name" value="DUF1679"/>
    <property type="match status" value="1"/>
</dbReference>
<accession>A0A8J2PZU2</accession>
<evidence type="ECO:0000259" key="2">
    <source>
        <dbReference type="SMART" id="SM00587"/>
    </source>
</evidence>
<dbReference type="OrthoDB" id="191037at2759"/>
<dbReference type="PANTHER" id="PTHR11012:SF58">
    <property type="entry name" value="CHK KINASE-LIKE DOMAIN-CONTAINING PROTEIN"/>
    <property type="match status" value="1"/>
</dbReference>
<evidence type="ECO:0000313" key="3">
    <source>
        <dbReference type="EMBL" id="CAG7834657.1"/>
    </source>
</evidence>
<comment type="caution">
    <text evidence="3">The sequence shown here is derived from an EMBL/GenBank/DDBJ whole genome shotgun (WGS) entry which is preliminary data.</text>
</comment>
<dbReference type="InterPro" id="IPR004119">
    <property type="entry name" value="EcKL"/>
</dbReference>
<sequence>MTDVSGNNSREKTTQWLEDVLQTYYTYLEKEKRPPEQTGAVDVVKISVIDFDIGPGFSGDGRLSTLSDLLSLKVFYKINDGEEEKTENLIVKIPPNDKSDREMAQMAQVDKREIHFYTEAAIDLQKWIKSRNADIKLSIPKCYFAKYHAQPLQDDGDNLSDAESVLVLQDLRPLGFTMRDFNSGLTLDEAKAALKQIAIVHGTSWAFQESTGEPLDDKWDFAYRPRKAASAYKMMIEQGFPTLAEFLDRQKPEGPELLTKLKALHPRAADLLCELLVPPAPPAPSCLTHMDFWCNNLLFRKRTPPDGSETESNKNGSSELESDDDNGETECQILDWQMMAISRPTHDVALLLFTSLTPETRHLHMDSLLQYYWNVFQETAQKLGVEIPFDFHCIKEEYKKSQLLALLLVVGSIDLALDGSSTEARLMDALRDMARDELI</sequence>
<dbReference type="AlphaFoldDB" id="A0A8J2PZU2"/>
<name>A0A8J2PZU2_9HEXA</name>
<proteinExistence type="predicted"/>
<dbReference type="InterPro" id="IPR015897">
    <property type="entry name" value="CHK_kinase-like"/>
</dbReference>
<dbReference type="PANTHER" id="PTHR11012">
    <property type="entry name" value="PROTEIN KINASE-LIKE DOMAIN-CONTAINING"/>
    <property type="match status" value="1"/>
</dbReference>
<reference evidence="3" key="1">
    <citation type="submission" date="2021-06" db="EMBL/GenBank/DDBJ databases">
        <authorList>
            <person name="Hodson N. C."/>
            <person name="Mongue J. A."/>
            <person name="Jaron S. K."/>
        </authorList>
    </citation>
    <scope>NUCLEOTIDE SEQUENCE</scope>
</reference>
<keyword evidence="4" id="KW-1185">Reference proteome</keyword>
<feature type="region of interest" description="Disordered" evidence="1">
    <location>
        <begin position="304"/>
        <end position="327"/>
    </location>
</feature>
<protein>
    <recommendedName>
        <fullName evidence="2">CHK kinase-like domain-containing protein</fullName>
    </recommendedName>
</protein>
<dbReference type="Proteomes" id="UP000708208">
    <property type="component" value="Unassembled WGS sequence"/>
</dbReference>